<reference evidence="1" key="1">
    <citation type="submission" date="2020-10" db="EMBL/GenBank/DDBJ databases">
        <authorList>
            <person name="Gilroy R."/>
        </authorList>
    </citation>
    <scope>NUCLEOTIDE SEQUENCE</scope>
    <source>
        <strain evidence="1">ChiW13-3771</strain>
    </source>
</reference>
<sequence>MNYSENLDFLVEKVELLDSEMDYTDIQSGCWGDSGSDYANTCKMMK</sequence>
<organism evidence="1 2">
    <name type="scientific">Candidatus Fimimorpha faecalis</name>
    <dbReference type="NCBI Taxonomy" id="2840824"/>
    <lineage>
        <taxon>Bacteria</taxon>
        <taxon>Bacillati</taxon>
        <taxon>Bacillota</taxon>
        <taxon>Clostridia</taxon>
        <taxon>Eubacteriales</taxon>
        <taxon>Candidatus Fimimorpha</taxon>
    </lineage>
</organism>
<evidence type="ECO:0000313" key="2">
    <source>
        <dbReference type="Proteomes" id="UP000824201"/>
    </source>
</evidence>
<accession>A0A9D1EE64</accession>
<gene>
    <name evidence="1" type="ORF">IAC96_04855</name>
</gene>
<name>A0A9D1EE64_9FIRM</name>
<evidence type="ECO:0000313" key="1">
    <source>
        <dbReference type="EMBL" id="HIR88263.1"/>
    </source>
</evidence>
<reference evidence="1" key="2">
    <citation type="journal article" date="2021" name="PeerJ">
        <title>Extensive microbial diversity within the chicken gut microbiome revealed by metagenomics and culture.</title>
        <authorList>
            <person name="Gilroy R."/>
            <person name="Ravi A."/>
            <person name="Getino M."/>
            <person name="Pursley I."/>
            <person name="Horton D.L."/>
            <person name="Alikhan N.F."/>
            <person name="Baker D."/>
            <person name="Gharbi K."/>
            <person name="Hall N."/>
            <person name="Watson M."/>
            <person name="Adriaenssens E.M."/>
            <person name="Foster-Nyarko E."/>
            <person name="Jarju S."/>
            <person name="Secka A."/>
            <person name="Antonio M."/>
            <person name="Oren A."/>
            <person name="Chaudhuri R.R."/>
            <person name="La Ragione R."/>
            <person name="Hildebrand F."/>
            <person name="Pallen M.J."/>
        </authorList>
    </citation>
    <scope>NUCLEOTIDE SEQUENCE</scope>
    <source>
        <strain evidence="1">ChiW13-3771</strain>
    </source>
</reference>
<dbReference type="AlphaFoldDB" id="A0A9D1EE64"/>
<dbReference type="EMBL" id="DVHN01000052">
    <property type="protein sequence ID" value="HIR88263.1"/>
    <property type="molecule type" value="Genomic_DNA"/>
</dbReference>
<protein>
    <submittedName>
        <fullName evidence="1">Uncharacterized protein</fullName>
    </submittedName>
</protein>
<proteinExistence type="predicted"/>
<dbReference type="Proteomes" id="UP000824201">
    <property type="component" value="Unassembled WGS sequence"/>
</dbReference>
<comment type="caution">
    <text evidence="1">The sequence shown here is derived from an EMBL/GenBank/DDBJ whole genome shotgun (WGS) entry which is preliminary data.</text>
</comment>